<evidence type="ECO:0000313" key="2">
    <source>
        <dbReference type="Proteomes" id="UP000256869"/>
    </source>
</evidence>
<proteinExistence type="predicted"/>
<protein>
    <submittedName>
        <fullName evidence="1">Uncharacterized protein</fullName>
    </submittedName>
</protein>
<accession>A0A3D9HQ72</accession>
<reference evidence="1 2" key="1">
    <citation type="submission" date="2018-07" db="EMBL/GenBank/DDBJ databases">
        <title>Genomic Encyclopedia of Type Strains, Phase III (KMG-III): the genomes of soil and plant-associated and newly described type strains.</title>
        <authorList>
            <person name="Whitman W."/>
        </authorList>
    </citation>
    <scope>NUCLEOTIDE SEQUENCE [LARGE SCALE GENOMIC DNA]</scope>
    <source>
        <strain evidence="1 2">CECT 8236</strain>
    </source>
</reference>
<gene>
    <name evidence="1" type="ORF">DFP95_14222</name>
</gene>
<comment type="caution">
    <text evidence="1">The sequence shown here is derived from an EMBL/GenBank/DDBJ whole genome shotgun (WGS) entry which is preliminary data.</text>
</comment>
<dbReference type="RefSeq" id="WP_115995980.1">
    <property type="nucleotide sequence ID" value="NZ_QRDY01000042.1"/>
</dbReference>
<dbReference type="OrthoDB" id="3078509at2"/>
<evidence type="ECO:0000313" key="1">
    <source>
        <dbReference type="EMBL" id="RED51647.1"/>
    </source>
</evidence>
<sequence length="136" mass="16193">MRSVFVFINSDESESIIKTLDSFCSNYKNIRWVYTDQKNDPILFIYFDLQKYLLNEIERIENNLLAEIIKSHQVLQIDISGRHSGGKEVLFVVKELLSRFNGYAMDDYSDYIWHLIEIQNGTKYNKLNFFDYNVDI</sequence>
<organism evidence="1 2">
    <name type="scientific">Cohnella lupini</name>
    <dbReference type="NCBI Taxonomy" id="1294267"/>
    <lineage>
        <taxon>Bacteria</taxon>
        <taxon>Bacillati</taxon>
        <taxon>Bacillota</taxon>
        <taxon>Bacilli</taxon>
        <taxon>Bacillales</taxon>
        <taxon>Paenibacillaceae</taxon>
        <taxon>Cohnella</taxon>
    </lineage>
</organism>
<dbReference type="Proteomes" id="UP000256869">
    <property type="component" value="Unassembled WGS sequence"/>
</dbReference>
<name>A0A3D9HQ72_9BACL</name>
<dbReference type="EMBL" id="QRDY01000042">
    <property type="protein sequence ID" value="RED51647.1"/>
    <property type="molecule type" value="Genomic_DNA"/>
</dbReference>
<keyword evidence="2" id="KW-1185">Reference proteome</keyword>
<dbReference type="AlphaFoldDB" id="A0A3D9HQ72"/>